<keyword evidence="2" id="KW-1185">Reference proteome</keyword>
<organism evidence="1 2">
    <name type="scientific">Kitasatospora putterlickiae</name>
    <dbReference type="NCBI Taxonomy" id="221725"/>
    <lineage>
        <taxon>Bacteria</taxon>
        <taxon>Bacillati</taxon>
        <taxon>Actinomycetota</taxon>
        <taxon>Actinomycetes</taxon>
        <taxon>Kitasatosporales</taxon>
        <taxon>Streptomycetaceae</taxon>
        <taxon>Kitasatospora</taxon>
    </lineage>
</organism>
<dbReference type="Proteomes" id="UP001499863">
    <property type="component" value="Unassembled WGS sequence"/>
</dbReference>
<name>A0ABP4IPZ4_9ACTN</name>
<reference evidence="2" key="1">
    <citation type="journal article" date="2019" name="Int. J. Syst. Evol. Microbiol.">
        <title>The Global Catalogue of Microorganisms (GCM) 10K type strain sequencing project: providing services to taxonomists for standard genome sequencing and annotation.</title>
        <authorList>
            <consortium name="The Broad Institute Genomics Platform"/>
            <consortium name="The Broad Institute Genome Sequencing Center for Infectious Disease"/>
            <person name="Wu L."/>
            <person name="Ma J."/>
        </authorList>
    </citation>
    <scope>NUCLEOTIDE SEQUENCE [LARGE SCALE GENOMIC DNA]</scope>
    <source>
        <strain evidence="2">JCM 12393</strain>
    </source>
</reference>
<comment type="caution">
    <text evidence="1">The sequence shown here is derived from an EMBL/GenBank/DDBJ whole genome shotgun (WGS) entry which is preliminary data.</text>
</comment>
<proteinExistence type="predicted"/>
<sequence>MLTAAFVATTAAATTVPRAPEPAPPVALAALCGTDAAAQGLASGAVPGTLVEAGRADGRTEQFQQFYDDTATNRQLPFVWHRSQDAPGGAYGAWERVSATPVGPKLYQVSAIENGAGGLEVFIASYGGFCHTVSATPGGAWTPAEVFGLTPPPYHGGLALFRDAAANLHAFAASSNPYGTIQFRSQYGGTGGTWGPVGTLPVLPEPNVGLSTPTVTQMSTGSLRLVAHEWNADTRYWQTSELAPNRGWRPWQPCADSTCS</sequence>
<dbReference type="EMBL" id="BAAAKJ010000169">
    <property type="protein sequence ID" value="GAA1396048.1"/>
    <property type="molecule type" value="Genomic_DNA"/>
</dbReference>
<dbReference type="SUPFAM" id="SSF89372">
    <property type="entry name" value="Fucose-specific lectin"/>
    <property type="match status" value="1"/>
</dbReference>
<evidence type="ECO:0000313" key="2">
    <source>
        <dbReference type="Proteomes" id="UP001499863"/>
    </source>
</evidence>
<evidence type="ECO:0000313" key="1">
    <source>
        <dbReference type="EMBL" id="GAA1396048.1"/>
    </source>
</evidence>
<evidence type="ECO:0008006" key="3">
    <source>
        <dbReference type="Google" id="ProtNLM"/>
    </source>
</evidence>
<accession>A0ABP4IPZ4</accession>
<protein>
    <recommendedName>
        <fullName evidence="3">Exo-alpha-sialidase</fullName>
    </recommendedName>
</protein>
<gene>
    <name evidence="1" type="ORF">GCM10009639_31790</name>
</gene>